<dbReference type="CDD" id="cd09274">
    <property type="entry name" value="RNase_HI_RT_Ty3"/>
    <property type="match status" value="1"/>
</dbReference>
<feature type="transmembrane region" description="Helical" evidence="7">
    <location>
        <begin position="32"/>
        <end position="51"/>
    </location>
</feature>
<name>A0AA38VUP8_9ASTR</name>
<evidence type="ECO:0000256" key="5">
    <source>
        <dbReference type="ARBA" id="ARBA00022801"/>
    </source>
</evidence>
<keyword evidence="2" id="KW-0548">Nucleotidyltransferase</keyword>
<sequence>MAENSGVDGGLKVRMREVKMDDVQKTAFKMRYMHFQFVVMPFGLINALAVFRDLMNQVCRSMLDRLVIVFIDDILIYSKTKENHMVHLTEVLETLRREQLYAKFSKCDFWLQEVQFIGHLVNREGIKVDPAKVEAVMKWEVPKTPTKIRSFLGFSGYYQRFNQDFSKIAVPLTRLTHKNVKFMWGDEQQVAFELLRGKLCKAPVLTLLEGIEDMTVYCDASYHGLRVNATWEVTHEANYPTHDLELAAVVFALKLWRHYFYGVKCSIYADHKSLWYFLDQQNLNMRQRRWLDVVKDSDCKILYHSGKANVVADALSRKAHITMMWVPWMRLTVMTSLLELIKSSQVEPVKVENQKNERVKGQLSQLVTDSRGLLTRSGRVWVPMSCEVRQTLLDEAHKSKFSIHPGATKM</sequence>
<proteinExistence type="predicted"/>
<dbReference type="InterPro" id="IPR043128">
    <property type="entry name" value="Rev_trsase/Diguanyl_cyclase"/>
</dbReference>
<evidence type="ECO:0000256" key="6">
    <source>
        <dbReference type="ARBA" id="ARBA00022918"/>
    </source>
</evidence>
<keyword evidence="6" id="KW-0695">RNA-directed DNA polymerase</keyword>
<gene>
    <name evidence="9" type="ORF">OSB04_031795</name>
</gene>
<dbReference type="SUPFAM" id="SSF56672">
    <property type="entry name" value="DNA/RNA polymerases"/>
    <property type="match status" value="1"/>
</dbReference>
<dbReference type="Pfam" id="PF00078">
    <property type="entry name" value="RVT_1"/>
    <property type="match status" value="1"/>
</dbReference>
<reference evidence="9" key="1">
    <citation type="submission" date="2023-03" db="EMBL/GenBank/DDBJ databases">
        <title>Chromosome-scale reference genome and RAD-based genetic map of yellow starthistle (Centaurea solstitialis) reveal putative structural variation and QTLs associated with invader traits.</title>
        <authorList>
            <person name="Reatini B."/>
            <person name="Cang F.A."/>
            <person name="Jiang Q."/>
            <person name="Mckibben M.T.W."/>
            <person name="Barker M.S."/>
            <person name="Rieseberg L.H."/>
            <person name="Dlugosch K.M."/>
        </authorList>
    </citation>
    <scope>NUCLEOTIDE SEQUENCE</scope>
    <source>
        <strain evidence="9">CAN-66</strain>
        <tissue evidence="9">Leaf</tissue>
    </source>
</reference>
<protein>
    <recommendedName>
        <fullName evidence="8">Reverse transcriptase domain-containing protein</fullName>
    </recommendedName>
</protein>
<dbReference type="EMBL" id="JARYMX010000008">
    <property type="protein sequence ID" value="KAJ9539062.1"/>
    <property type="molecule type" value="Genomic_DNA"/>
</dbReference>
<dbReference type="AlphaFoldDB" id="A0AA38VUP8"/>
<evidence type="ECO:0000256" key="1">
    <source>
        <dbReference type="ARBA" id="ARBA00022679"/>
    </source>
</evidence>
<dbReference type="Gene3D" id="3.30.70.270">
    <property type="match status" value="2"/>
</dbReference>
<evidence type="ECO:0000256" key="7">
    <source>
        <dbReference type="SAM" id="Phobius"/>
    </source>
</evidence>
<evidence type="ECO:0000256" key="4">
    <source>
        <dbReference type="ARBA" id="ARBA00022759"/>
    </source>
</evidence>
<dbReference type="GO" id="GO:0004519">
    <property type="term" value="F:endonuclease activity"/>
    <property type="evidence" value="ECO:0007669"/>
    <property type="project" value="UniProtKB-KW"/>
</dbReference>
<dbReference type="Gene3D" id="3.10.10.10">
    <property type="entry name" value="HIV Type 1 Reverse Transcriptase, subunit A, domain 1"/>
    <property type="match status" value="1"/>
</dbReference>
<keyword evidence="10" id="KW-1185">Reference proteome</keyword>
<comment type="caution">
    <text evidence="9">The sequence shown here is derived from an EMBL/GenBank/DDBJ whole genome shotgun (WGS) entry which is preliminary data.</text>
</comment>
<dbReference type="PANTHER" id="PTHR37984">
    <property type="entry name" value="PROTEIN CBG26694"/>
    <property type="match status" value="1"/>
</dbReference>
<evidence type="ECO:0000256" key="3">
    <source>
        <dbReference type="ARBA" id="ARBA00022722"/>
    </source>
</evidence>
<keyword evidence="7" id="KW-0472">Membrane</keyword>
<evidence type="ECO:0000313" key="9">
    <source>
        <dbReference type="EMBL" id="KAJ9539062.1"/>
    </source>
</evidence>
<keyword evidence="4" id="KW-0255">Endonuclease</keyword>
<evidence type="ECO:0000259" key="8">
    <source>
        <dbReference type="PROSITE" id="PS50878"/>
    </source>
</evidence>
<feature type="domain" description="Reverse transcriptase" evidence="8">
    <location>
        <begin position="1"/>
        <end position="121"/>
    </location>
</feature>
<dbReference type="Pfam" id="PF17917">
    <property type="entry name" value="RT_RNaseH"/>
    <property type="match status" value="1"/>
</dbReference>
<dbReference type="CDD" id="cd01647">
    <property type="entry name" value="RT_LTR"/>
    <property type="match status" value="1"/>
</dbReference>
<dbReference type="InterPro" id="IPR041373">
    <property type="entry name" value="RT_RNaseH"/>
</dbReference>
<dbReference type="PROSITE" id="PS50878">
    <property type="entry name" value="RT_POL"/>
    <property type="match status" value="1"/>
</dbReference>
<evidence type="ECO:0000256" key="2">
    <source>
        <dbReference type="ARBA" id="ARBA00022695"/>
    </source>
</evidence>
<organism evidence="9 10">
    <name type="scientific">Centaurea solstitialis</name>
    <name type="common">yellow star-thistle</name>
    <dbReference type="NCBI Taxonomy" id="347529"/>
    <lineage>
        <taxon>Eukaryota</taxon>
        <taxon>Viridiplantae</taxon>
        <taxon>Streptophyta</taxon>
        <taxon>Embryophyta</taxon>
        <taxon>Tracheophyta</taxon>
        <taxon>Spermatophyta</taxon>
        <taxon>Magnoliopsida</taxon>
        <taxon>eudicotyledons</taxon>
        <taxon>Gunneridae</taxon>
        <taxon>Pentapetalae</taxon>
        <taxon>asterids</taxon>
        <taxon>campanulids</taxon>
        <taxon>Asterales</taxon>
        <taxon>Asteraceae</taxon>
        <taxon>Carduoideae</taxon>
        <taxon>Cardueae</taxon>
        <taxon>Centaureinae</taxon>
        <taxon>Centaurea</taxon>
    </lineage>
</organism>
<dbReference type="FunFam" id="3.30.70.270:FF:000003">
    <property type="entry name" value="Transposon Ty3-G Gag-Pol polyprotein"/>
    <property type="match status" value="1"/>
</dbReference>
<dbReference type="PANTHER" id="PTHR37984:SF5">
    <property type="entry name" value="PROTEIN NYNRIN-LIKE"/>
    <property type="match status" value="1"/>
</dbReference>
<keyword evidence="7" id="KW-0812">Transmembrane</keyword>
<dbReference type="InterPro" id="IPR043502">
    <property type="entry name" value="DNA/RNA_pol_sf"/>
</dbReference>
<dbReference type="InterPro" id="IPR000477">
    <property type="entry name" value="RT_dom"/>
</dbReference>
<keyword evidence="3" id="KW-0540">Nuclease</keyword>
<evidence type="ECO:0000313" key="10">
    <source>
        <dbReference type="Proteomes" id="UP001172457"/>
    </source>
</evidence>
<dbReference type="FunFam" id="3.30.70.270:FF:000020">
    <property type="entry name" value="Transposon Tf2-6 polyprotein-like Protein"/>
    <property type="match status" value="1"/>
</dbReference>
<dbReference type="GO" id="GO:0016787">
    <property type="term" value="F:hydrolase activity"/>
    <property type="evidence" value="ECO:0007669"/>
    <property type="project" value="UniProtKB-KW"/>
</dbReference>
<dbReference type="InterPro" id="IPR050951">
    <property type="entry name" value="Retrovirus_Pol_polyprotein"/>
</dbReference>
<keyword evidence="7" id="KW-1133">Transmembrane helix</keyword>
<keyword evidence="5" id="KW-0378">Hydrolase</keyword>
<dbReference type="GO" id="GO:0003964">
    <property type="term" value="F:RNA-directed DNA polymerase activity"/>
    <property type="evidence" value="ECO:0007669"/>
    <property type="project" value="UniProtKB-KW"/>
</dbReference>
<dbReference type="Proteomes" id="UP001172457">
    <property type="component" value="Chromosome 8"/>
</dbReference>
<accession>A0AA38VUP8</accession>
<keyword evidence="1" id="KW-0808">Transferase</keyword>